<comment type="caution">
    <text evidence="3">The sequence shown here is derived from an EMBL/GenBank/DDBJ whole genome shotgun (WGS) entry which is preliminary data.</text>
</comment>
<keyword evidence="4" id="KW-1185">Reference proteome</keyword>
<dbReference type="InterPro" id="IPR043143">
    <property type="entry name" value="Mal/L-sulf/L-lact_DH-like_NADP"/>
</dbReference>
<dbReference type="PANTHER" id="PTHR11091">
    <property type="entry name" value="OXIDOREDUCTASE-RELATED"/>
    <property type="match status" value="1"/>
</dbReference>
<dbReference type="InterPro" id="IPR003767">
    <property type="entry name" value="Malate/L-lactate_DH-like"/>
</dbReference>
<gene>
    <name evidence="3" type="ORF">E1757_33130</name>
</gene>
<evidence type="ECO:0000313" key="4">
    <source>
        <dbReference type="Proteomes" id="UP000295636"/>
    </source>
</evidence>
<name>A0A4R5K8I5_9BACL</name>
<dbReference type="Pfam" id="PF02615">
    <property type="entry name" value="Ldh_2"/>
    <property type="match status" value="1"/>
</dbReference>
<dbReference type="AlphaFoldDB" id="A0A4R5K8I5"/>
<sequence length="164" mass="17828">MLPDQADIRIAHGSPTTASVDGDNGLGFIVAHKAMSESIRMAKQFGTGWTTVYNSNHCGAGAYYTLMAARQNMIGLLFSTGGSTVAGPGGKERMIGNNVMAFAPPVTKKGRSCLIWRRRRRSRISCICCRMRGKACRKAGPSIPKVGRLPTRTSILPRRELCFH</sequence>
<evidence type="ECO:0008006" key="5">
    <source>
        <dbReference type="Google" id="ProtNLM"/>
    </source>
</evidence>
<protein>
    <recommendedName>
        <fullName evidence="5">Ldh family oxidoreductase</fullName>
    </recommendedName>
</protein>
<comment type="similarity">
    <text evidence="1">Belongs to the LDH2/MDH2 oxidoreductase family.</text>
</comment>
<evidence type="ECO:0000256" key="1">
    <source>
        <dbReference type="ARBA" id="ARBA00006056"/>
    </source>
</evidence>
<dbReference type="OrthoDB" id="9769447at2"/>
<keyword evidence="2" id="KW-0560">Oxidoreductase</keyword>
<dbReference type="PANTHER" id="PTHR11091:SF0">
    <property type="entry name" value="MALATE DEHYDROGENASE"/>
    <property type="match status" value="1"/>
</dbReference>
<organism evidence="3 4">
    <name type="scientific">Paenibacillus piri</name>
    <dbReference type="NCBI Taxonomy" id="2547395"/>
    <lineage>
        <taxon>Bacteria</taxon>
        <taxon>Bacillati</taxon>
        <taxon>Bacillota</taxon>
        <taxon>Bacilli</taxon>
        <taxon>Bacillales</taxon>
        <taxon>Paenibacillaceae</taxon>
        <taxon>Paenibacillus</taxon>
    </lineage>
</organism>
<accession>A0A4R5K8I5</accession>
<dbReference type="Proteomes" id="UP000295636">
    <property type="component" value="Unassembled WGS sequence"/>
</dbReference>
<dbReference type="GO" id="GO:0016491">
    <property type="term" value="F:oxidoreductase activity"/>
    <property type="evidence" value="ECO:0007669"/>
    <property type="project" value="UniProtKB-KW"/>
</dbReference>
<dbReference type="Gene3D" id="3.30.1370.60">
    <property type="entry name" value="Hypothetical oxidoreductase yiak, domain 2"/>
    <property type="match status" value="1"/>
</dbReference>
<dbReference type="EMBL" id="SMRT01000029">
    <property type="protein sequence ID" value="TDF91249.1"/>
    <property type="molecule type" value="Genomic_DNA"/>
</dbReference>
<dbReference type="SUPFAM" id="SSF89733">
    <property type="entry name" value="L-sulfolactate dehydrogenase-like"/>
    <property type="match status" value="1"/>
</dbReference>
<evidence type="ECO:0000256" key="2">
    <source>
        <dbReference type="ARBA" id="ARBA00023002"/>
    </source>
</evidence>
<reference evidence="3 4" key="1">
    <citation type="submission" date="2019-03" db="EMBL/GenBank/DDBJ databases">
        <title>This is whole genome sequence of Paenibacillus sp MS74 strain.</title>
        <authorList>
            <person name="Trinh H.N."/>
        </authorList>
    </citation>
    <scope>NUCLEOTIDE SEQUENCE [LARGE SCALE GENOMIC DNA]</scope>
    <source>
        <strain evidence="3 4">MS74</strain>
    </source>
</reference>
<proteinExistence type="inferred from homology"/>
<dbReference type="InterPro" id="IPR036111">
    <property type="entry name" value="Mal/L-sulfo/L-lacto_DH-like_sf"/>
</dbReference>
<evidence type="ECO:0000313" key="3">
    <source>
        <dbReference type="EMBL" id="TDF91249.1"/>
    </source>
</evidence>